<dbReference type="EMBL" id="MU827305">
    <property type="protein sequence ID" value="KAJ7363600.1"/>
    <property type="molecule type" value="Genomic_DNA"/>
</dbReference>
<keyword evidence="4" id="KW-0963">Cytoplasm</keyword>
<dbReference type="PANTHER" id="PTHR18842:SF2">
    <property type="entry name" value="INTERLEUKIN-1 RECEPTOR-ASSOCIATED KINASE 1-BINDING PROTEIN 1"/>
    <property type="match status" value="1"/>
</dbReference>
<evidence type="ECO:0000256" key="5">
    <source>
        <dbReference type="ARBA" id="ARBA00023242"/>
    </source>
</evidence>
<evidence type="ECO:0000256" key="2">
    <source>
        <dbReference type="ARBA" id="ARBA00004496"/>
    </source>
</evidence>
<reference evidence="7" key="1">
    <citation type="submission" date="2023-01" db="EMBL/GenBank/DDBJ databases">
        <title>Genome assembly of the deep-sea coral Lophelia pertusa.</title>
        <authorList>
            <person name="Herrera S."/>
            <person name="Cordes E."/>
        </authorList>
    </citation>
    <scope>NUCLEOTIDE SEQUENCE</scope>
    <source>
        <strain evidence="7">USNM1676648</strain>
        <tissue evidence="7">Polyp</tissue>
    </source>
</reference>
<organism evidence="7 8">
    <name type="scientific">Desmophyllum pertusum</name>
    <dbReference type="NCBI Taxonomy" id="174260"/>
    <lineage>
        <taxon>Eukaryota</taxon>
        <taxon>Metazoa</taxon>
        <taxon>Cnidaria</taxon>
        <taxon>Anthozoa</taxon>
        <taxon>Hexacorallia</taxon>
        <taxon>Scleractinia</taxon>
        <taxon>Caryophylliina</taxon>
        <taxon>Caryophylliidae</taxon>
        <taxon>Desmophyllum</taxon>
    </lineage>
</organism>
<evidence type="ECO:0000256" key="1">
    <source>
        <dbReference type="ARBA" id="ARBA00004123"/>
    </source>
</evidence>
<evidence type="ECO:0000256" key="4">
    <source>
        <dbReference type="ARBA" id="ARBA00022490"/>
    </source>
</evidence>
<feature type="region of interest" description="Disordered" evidence="6">
    <location>
        <begin position="1"/>
        <end position="36"/>
    </location>
</feature>
<keyword evidence="7" id="KW-0418">Kinase</keyword>
<dbReference type="Proteomes" id="UP001163046">
    <property type="component" value="Unassembled WGS sequence"/>
</dbReference>
<protein>
    <submittedName>
        <fullName evidence="7">Interleukin-1 receptor-associated kinase</fullName>
    </submittedName>
</protein>
<feature type="compositionally biased region" description="Basic residues" evidence="6">
    <location>
        <begin position="1"/>
        <end position="10"/>
    </location>
</feature>
<dbReference type="InterPro" id="IPR007497">
    <property type="entry name" value="SIMPL/DUF541"/>
</dbReference>
<sequence length="252" mass="28856">MSRFQSKKHSPAQVFAQFTSSGENEDVNEAKTECKHEGTFENRREIQITETGEVSLPPDKAKVSIVCSNAKESVEEVKTSVNRRVDYVLQTLKSHHVKDFTIHKTLNRIEKLYQMEIEVVVDFRDFSKCEQVCNLLVEKLDETVRVSSPVLYHTASKLDSLRRQACVCAVRNAKNKALEVVQMFNQSLGPPVLIREEHYDEFVGNNTELSHGDKAEEQLTFQQKVAIATVTVNVKIFVIFEIREKAKARKRK</sequence>
<dbReference type="GO" id="GO:0005737">
    <property type="term" value="C:cytoplasm"/>
    <property type="evidence" value="ECO:0007669"/>
    <property type="project" value="UniProtKB-SubCell"/>
</dbReference>
<proteinExistence type="inferred from homology"/>
<dbReference type="PANTHER" id="PTHR18842">
    <property type="entry name" value="INTERLEUKIN-1 RECEPTOR-ASSOCIATED KINASE 1-BINDING PROTEIN 1"/>
    <property type="match status" value="1"/>
</dbReference>
<dbReference type="InterPro" id="IPR030312">
    <property type="entry name" value="IRAK1BP1"/>
</dbReference>
<evidence type="ECO:0000256" key="3">
    <source>
        <dbReference type="ARBA" id="ARBA00005509"/>
    </source>
</evidence>
<name>A0A9W9YRA1_9CNID</name>
<gene>
    <name evidence="7" type="primary">IRAK1BP1</name>
    <name evidence="7" type="ORF">OS493_009760</name>
</gene>
<comment type="caution">
    <text evidence="7">The sequence shown here is derived from an EMBL/GenBank/DDBJ whole genome shotgun (WGS) entry which is preliminary data.</text>
</comment>
<comment type="subcellular location">
    <subcellularLocation>
        <location evidence="2">Cytoplasm</location>
    </subcellularLocation>
    <subcellularLocation>
        <location evidence="1">Nucleus</location>
    </subcellularLocation>
</comment>
<keyword evidence="7" id="KW-0808">Transferase</keyword>
<dbReference type="GO" id="GO:0043123">
    <property type="term" value="P:positive regulation of canonical NF-kappaB signal transduction"/>
    <property type="evidence" value="ECO:0007669"/>
    <property type="project" value="InterPro"/>
</dbReference>
<evidence type="ECO:0000256" key="6">
    <source>
        <dbReference type="SAM" id="MobiDB-lite"/>
    </source>
</evidence>
<comment type="similarity">
    <text evidence="3">Belongs to the IRAK1BP1 family.</text>
</comment>
<dbReference type="GO" id="GO:0016301">
    <property type="term" value="F:kinase activity"/>
    <property type="evidence" value="ECO:0007669"/>
    <property type="project" value="UniProtKB-KW"/>
</dbReference>
<dbReference type="OrthoDB" id="6365554at2759"/>
<dbReference type="GO" id="GO:0005634">
    <property type="term" value="C:nucleus"/>
    <property type="evidence" value="ECO:0007669"/>
    <property type="project" value="UniProtKB-SubCell"/>
</dbReference>
<dbReference type="AlphaFoldDB" id="A0A9W9YRA1"/>
<dbReference type="Pfam" id="PF04402">
    <property type="entry name" value="SIMPL"/>
    <property type="match status" value="1"/>
</dbReference>
<dbReference type="GO" id="GO:0006955">
    <property type="term" value="P:immune response"/>
    <property type="evidence" value="ECO:0007669"/>
    <property type="project" value="InterPro"/>
</dbReference>
<evidence type="ECO:0000313" key="7">
    <source>
        <dbReference type="EMBL" id="KAJ7363600.1"/>
    </source>
</evidence>
<keyword evidence="8" id="KW-1185">Reference proteome</keyword>
<keyword evidence="7" id="KW-0675">Receptor</keyword>
<evidence type="ECO:0000313" key="8">
    <source>
        <dbReference type="Proteomes" id="UP001163046"/>
    </source>
</evidence>
<keyword evidence="5" id="KW-0539">Nucleus</keyword>
<dbReference type="Gene3D" id="3.30.110.170">
    <property type="entry name" value="Protein of unknown function (DUF541), domain 1"/>
    <property type="match status" value="1"/>
</dbReference>
<accession>A0A9W9YRA1</accession>
<dbReference type="Gene3D" id="3.30.70.2970">
    <property type="entry name" value="Protein of unknown function (DUF541), domain 2"/>
    <property type="match status" value="1"/>
</dbReference>